<proteinExistence type="predicted"/>
<keyword evidence="2" id="KW-1185">Reference proteome</keyword>
<protein>
    <submittedName>
        <fullName evidence="1">Uncharacterized protein</fullName>
    </submittedName>
</protein>
<evidence type="ECO:0000313" key="2">
    <source>
        <dbReference type="Proteomes" id="UP000553209"/>
    </source>
</evidence>
<dbReference type="EMBL" id="JAAXPG010000044">
    <property type="protein sequence ID" value="NKZ01818.1"/>
    <property type="molecule type" value="Genomic_DNA"/>
</dbReference>
<evidence type="ECO:0000313" key="1">
    <source>
        <dbReference type="EMBL" id="NKZ01818.1"/>
    </source>
</evidence>
<dbReference type="Proteomes" id="UP000553209">
    <property type="component" value="Unassembled WGS sequence"/>
</dbReference>
<sequence>MDETASRAGSGGLIEDYLALRRHKWWQREAQRPQDAVMGREWTIAPADEVTEVPVSSLVVEMSDQEAWYWGFRAPDSLPTDMRWRVTVPYSLPEGHRGRTAVRVLFTMGNRAELVTPLHPATAPLDVPLERIVTDTDVPAEELPGMWLSVALLGGADAQGFRALS</sequence>
<comment type="caution">
    <text evidence="1">The sequence shown here is derived from an EMBL/GenBank/DDBJ whole genome shotgun (WGS) entry which is preliminary data.</text>
</comment>
<reference evidence="1 2" key="1">
    <citation type="submission" date="2020-04" db="EMBL/GenBank/DDBJ databases">
        <title>MicrobeNet Type strains.</title>
        <authorList>
            <person name="Nicholson A.C."/>
        </authorList>
    </citation>
    <scope>NUCLEOTIDE SEQUENCE [LARGE SCALE GENOMIC DNA]</scope>
    <source>
        <strain evidence="1 2">ATCC 23612</strain>
    </source>
</reference>
<gene>
    <name evidence="1" type="ORF">HGB44_29750</name>
</gene>
<dbReference type="RefSeq" id="WP_061082408.1">
    <property type="nucleotide sequence ID" value="NZ_JAAXPG010000044.1"/>
</dbReference>
<organism evidence="1 2">
    <name type="scientific">Nocardiopsis alborubida</name>
    <dbReference type="NCBI Taxonomy" id="146802"/>
    <lineage>
        <taxon>Bacteria</taxon>
        <taxon>Bacillati</taxon>
        <taxon>Actinomycetota</taxon>
        <taxon>Actinomycetes</taxon>
        <taxon>Streptosporangiales</taxon>
        <taxon>Nocardiopsidaceae</taxon>
        <taxon>Nocardiopsis</taxon>
    </lineage>
</organism>
<name>A0A7X6MID2_9ACTN</name>
<dbReference type="AlphaFoldDB" id="A0A7X6MID2"/>
<accession>A0A7X6MID2</accession>